<evidence type="ECO:0000256" key="4">
    <source>
        <dbReference type="ARBA" id="ARBA00022692"/>
    </source>
</evidence>
<keyword evidence="5 8" id="KW-1133">Transmembrane helix</keyword>
<evidence type="ECO:0000256" key="2">
    <source>
        <dbReference type="ARBA" id="ARBA00010992"/>
    </source>
</evidence>
<dbReference type="PANTHER" id="PTHR48022">
    <property type="entry name" value="PLASTIDIC GLUCOSE TRANSPORTER 4"/>
    <property type="match status" value="1"/>
</dbReference>
<keyword evidence="4 8" id="KW-0812">Transmembrane</keyword>
<dbReference type="GO" id="GO:0016020">
    <property type="term" value="C:membrane"/>
    <property type="evidence" value="ECO:0007669"/>
    <property type="project" value="UniProtKB-SubCell"/>
</dbReference>
<name>A0A370TSF6_9HELO</name>
<evidence type="ECO:0000313" key="10">
    <source>
        <dbReference type="Proteomes" id="UP000254866"/>
    </source>
</evidence>
<evidence type="ECO:0000256" key="3">
    <source>
        <dbReference type="ARBA" id="ARBA00022448"/>
    </source>
</evidence>
<comment type="similarity">
    <text evidence="2">Belongs to the major facilitator superfamily. Sugar transporter (TC 2.A.1.1) family.</text>
</comment>
<accession>A0A370TSF6</accession>
<feature type="compositionally biased region" description="Acidic residues" evidence="7">
    <location>
        <begin position="413"/>
        <end position="422"/>
    </location>
</feature>
<dbReference type="EMBL" id="NPIC01000002">
    <property type="protein sequence ID" value="RDL38461.1"/>
    <property type="molecule type" value="Genomic_DNA"/>
</dbReference>
<dbReference type="AlphaFoldDB" id="A0A370TSF6"/>
<comment type="subcellular location">
    <subcellularLocation>
        <location evidence="1">Membrane</location>
        <topology evidence="1">Multi-pass membrane protein</topology>
    </subcellularLocation>
</comment>
<feature type="transmembrane region" description="Helical" evidence="8">
    <location>
        <begin position="351"/>
        <end position="371"/>
    </location>
</feature>
<evidence type="ECO:0000256" key="8">
    <source>
        <dbReference type="SAM" id="Phobius"/>
    </source>
</evidence>
<keyword evidence="3" id="KW-0813">Transport</keyword>
<dbReference type="SUPFAM" id="SSF103473">
    <property type="entry name" value="MFS general substrate transporter"/>
    <property type="match status" value="1"/>
</dbReference>
<gene>
    <name evidence="9" type="ORF">BP5553_02801</name>
</gene>
<dbReference type="InterPro" id="IPR050360">
    <property type="entry name" value="MFS_Sugar_Transporters"/>
</dbReference>
<dbReference type="Proteomes" id="UP000254866">
    <property type="component" value="Unassembled WGS sequence"/>
</dbReference>
<dbReference type="PANTHER" id="PTHR48022:SF46">
    <property type="entry name" value="SUGAR TRANSPORTER, PUTATIVE (AFU_ORTHOLOGUE AFUA_1G11830)-RELATED"/>
    <property type="match status" value="1"/>
</dbReference>
<feature type="region of interest" description="Disordered" evidence="7">
    <location>
        <begin position="400"/>
        <end position="440"/>
    </location>
</feature>
<feature type="transmembrane region" description="Helical" evidence="8">
    <location>
        <begin position="137"/>
        <end position="156"/>
    </location>
</feature>
<evidence type="ECO:0000256" key="7">
    <source>
        <dbReference type="SAM" id="MobiDB-lite"/>
    </source>
</evidence>
<sequence length="440" mass="48900">MAIMSPNVYLWYVCLVASATMILYGYDAATFNAVQGSANFIEYFHKPDANVIGSVNTAYTVGGIVSGVFFSAPISNMWGRKMAIVVGCVIVIIATFVSTFTPRNIGGYIGGRALVGIGQGIALGSGPVYISDWDWKTVMLCQLIAPVFIIANIWACPESPRWFIKKDRTEDAIKALRMIREDDDMVELELQEIRQAIAFENQAVAGSYKPLWTDKTVRYRFILAVILNVAQQLSGQGSLNNYSTIIYKTVFKDNSTIQLINALNGTFGITFTLNATWTVDRFGRRFLLLVGAVGMAAYKPSWGATVWIWTSEIFSMNVRAQGVAMAAQSQNVANAVLQQIFPLFLEKKGFYAMYMFAGINCFLVIFVYFWIPETKGKTLETMDTLFGSVNHVDKGAVLMDEQEEGKRRQEGNQEQEVEEGQEVVDSVENVADQTNKEVKA</sequence>
<dbReference type="GeneID" id="43595650"/>
<evidence type="ECO:0000256" key="6">
    <source>
        <dbReference type="ARBA" id="ARBA00023136"/>
    </source>
</evidence>
<dbReference type="OrthoDB" id="6612291at2759"/>
<dbReference type="Pfam" id="PF00083">
    <property type="entry name" value="Sugar_tr"/>
    <property type="match status" value="2"/>
</dbReference>
<dbReference type="PRINTS" id="PR00171">
    <property type="entry name" value="SUGRTRNSPORT"/>
</dbReference>
<dbReference type="Gene3D" id="1.20.1250.20">
    <property type="entry name" value="MFS general substrate transporter like domains"/>
    <property type="match status" value="2"/>
</dbReference>
<organism evidence="9 10">
    <name type="scientific">Venustampulla echinocandica</name>
    <dbReference type="NCBI Taxonomy" id="2656787"/>
    <lineage>
        <taxon>Eukaryota</taxon>
        <taxon>Fungi</taxon>
        <taxon>Dikarya</taxon>
        <taxon>Ascomycota</taxon>
        <taxon>Pezizomycotina</taxon>
        <taxon>Leotiomycetes</taxon>
        <taxon>Helotiales</taxon>
        <taxon>Pleuroascaceae</taxon>
        <taxon>Venustampulla</taxon>
    </lineage>
</organism>
<proteinExistence type="inferred from homology"/>
<feature type="transmembrane region" description="Helical" evidence="8">
    <location>
        <begin position="113"/>
        <end position="131"/>
    </location>
</feature>
<keyword evidence="10" id="KW-1185">Reference proteome</keyword>
<reference evidence="9 10" key="1">
    <citation type="journal article" date="2018" name="IMA Fungus">
        <title>IMA Genome-F 9: Draft genome sequence of Annulohypoxylon stygium, Aspergillus mulundensis, Berkeleyomyces basicola (syn. Thielaviopsis basicola), Ceratocystis smalleyi, two Cercospora beticola strains, Coleophoma cylindrospora, Fusarium fracticaudum, Phialophora cf. hyalina, and Morchella septimelata.</title>
        <authorList>
            <person name="Wingfield B.D."/>
            <person name="Bills G.F."/>
            <person name="Dong Y."/>
            <person name="Huang W."/>
            <person name="Nel W.J."/>
            <person name="Swalarsk-Parry B.S."/>
            <person name="Vaghefi N."/>
            <person name="Wilken P.M."/>
            <person name="An Z."/>
            <person name="de Beer Z.W."/>
            <person name="De Vos L."/>
            <person name="Chen L."/>
            <person name="Duong T.A."/>
            <person name="Gao Y."/>
            <person name="Hammerbacher A."/>
            <person name="Kikkert J.R."/>
            <person name="Li Y."/>
            <person name="Li H."/>
            <person name="Li K."/>
            <person name="Li Q."/>
            <person name="Liu X."/>
            <person name="Ma X."/>
            <person name="Naidoo K."/>
            <person name="Pethybridge S.J."/>
            <person name="Sun J."/>
            <person name="Steenkamp E.T."/>
            <person name="van der Nest M.A."/>
            <person name="van Wyk S."/>
            <person name="Wingfield M.J."/>
            <person name="Xiong C."/>
            <person name="Yue Q."/>
            <person name="Zhang X."/>
        </authorList>
    </citation>
    <scope>NUCLEOTIDE SEQUENCE [LARGE SCALE GENOMIC DNA]</scope>
    <source>
        <strain evidence="9 10">BP 5553</strain>
    </source>
</reference>
<comment type="caution">
    <text evidence="9">The sequence shown here is derived from an EMBL/GenBank/DDBJ whole genome shotgun (WGS) entry which is preliminary data.</text>
</comment>
<evidence type="ECO:0000256" key="5">
    <source>
        <dbReference type="ARBA" id="ARBA00022989"/>
    </source>
</evidence>
<feature type="transmembrane region" description="Helical" evidence="8">
    <location>
        <begin position="9"/>
        <end position="26"/>
    </location>
</feature>
<dbReference type="InterPro" id="IPR003663">
    <property type="entry name" value="Sugar/inositol_transpt"/>
</dbReference>
<feature type="transmembrane region" description="Helical" evidence="8">
    <location>
        <begin position="82"/>
        <end position="101"/>
    </location>
</feature>
<dbReference type="GO" id="GO:0005351">
    <property type="term" value="F:carbohydrate:proton symporter activity"/>
    <property type="evidence" value="ECO:0007669"/>
    <property type="project" value="TreeGrafter"/>
</dbReference>
<keyword evidence="6 8" id="KW-0472">Membrane</keyword>
<evidence type="ECO:0000256" key="1">
    <source>
        <dbReference type="ARBA" id="ARBA00004141"/>
    </source>
</evidence>
<protein>
    <submittedName>
        <fullName evidence="9">MFS general substrate transporter</fullName>
    </submittedName>
</protein>
<feature type="transmembrane region" description="Helical" evidence="8">
    <location>
        <begin position="286"/>
        <end position="309"/>
    </location>
</feature>
<evidence type="ECO:0000313" key="9">
    <source>
        <dbReference type="EMBL" id="RDL38461.1"/>
    </source>
</evidence>
<dbReference type="InterPro" id="IPR036259">
    <property type="entry name" value="MFS_trans_sf"/>
</dbReference>
<dbReference type="InterPro" id="IPR005828">
    <property type="entry name" value="MFS_sugar_transport-like"/>
</dbReference>
<dbReference type="RefSeq" id="XP_031871117.1">
    <property type="nucleotide sequence ID" value="XM_032011424.1"/>
</dbReference>